<comment type="caution">
    <text evidence="2">The sequence shown here is derived from an EMBL/GenBank/DDBJ whole genome shotgun (WGS) entry which is preliminary data.</text>
</comment>
<reference evidence="3" key="1">
    <citation type="journal article" date="2019" name="Int. J. Syst. Evol. Microbiol.">
        <title>The Global Catalogue of Microorganisms (GCM) 10K type strain sequencing project: providing services to taxonomists for standard genome sequencing and annotation.</title>
        <authorList>
            <consortium name="The Broad Institute Genomics Platform"/>
            <consortium name="The Broad Institute Genome Sequencing Center for Infectious Disease"/>
            <person name="Wu L."/>
            <person name="Ma J."/>
        </authorList>
    </citation>
    <scope>NUCLEOTIDE SEQUENCE [LARGE SCALE GENOMIC DNA]</scope>
    <source>
        <strain evidence="3">JCM 17923</strain>
    </source>
</reference>
<dbReference type="Proteomes" id="UP001501153">
    <property type="component" value="Unassembled WGS sequence"/>
</dbReference>
<dbReference type="EMBL" id="BAABGZ010000008">
    <property type="protein sequence ID" value="GAA4348275.1"/>
    <property type="molecule type" value="Genomic_DNA"/>
</dbReference>
<sequence>MYLNPLKDFDMQPNQNPAPDAFNTELSEAMAEGEYANLA</sequence>
<evidence type="ECO:0000313" key="3">
    <source>
        <dbReference type="Proteomes" id="UP001501153"/>
    </source>
</evidence>
<evidence type="ECO:0000256" key="1">
    <source>
        <dbReference type="SAM" id="MobiDB-lite"/>
    </source>
</evidence>
<organism evidence="2 3">
    <name type="scientific">Hymenobacter saemangeumensis</name>
    <dbReference type="NCBI Taxonomy" id="1084522"/>
    <lineage>
        <taxon>Bacteria</taxon>
        <taxon>Pseudomonadati</taxon>
        <taxon>Bacteroidota</taxon>
        <taxon>Cytophagia</taxon>
        <taxon>Cytophagales</taxon>
        <taxon>Hymenobacteraceae</taxon>
        <taxon>Hymenobacter</taxon>
    </lineage>
</organism>
<protein>
    <submittedName>
        <fullName evidence="2">Uncharacterized protein</fullName>
    </submittedName>
</protein>
<keyword evidence="3" id="KW-1185">Reference proteome</keyword>
<proteinExistence type="predicted"/>
<feature type="region of interest" description="Disordered" evidence="1">
    <location>
        <begin position="1"/>
        <end position="39"/>
    </location>
</feature>
<accession>A0ABP8HZS7</accession>
<name>A0ABP8HZS7_9BACT</name>
<gene>
    <name evidence="2" type="ORF">GCM10023185_04070</name>
</gene>
<evidence type="ECO:0000313" key="2">
    <source>
        <dbReference type="EMBL" id="GAA4348275.1"/>
    </source>
</evidence>